<dbReference type="GO" id="GO:0015421">
    <property type="term" value="F:ABC-type oligopeptide transporter activity"/>
    <property type="evidence" value="ECO:0007669"/>
    <property type="project" value="TreeGrafter"/>
</dbReference>
<evidence type="ECO:0000313" key="5">
    <source>
        <dbReference type="EMBL" id="CAD8289537.1"/>
    </source>
</evidence>
<reference evidence="5" key="1">
    <citation type="submission" date="2021-01" db="EMBL/GenBank/DDBJ databases">
        <authorList>
            <person name="Corre E."/>
            <person name="Pelletier E."/>
            <person name="Niang G."/>
            <person name="Scheremetjew M."/>
            <person name="Finn R."/>
            <person name="Kale V."/>
            <person name="Holt S."/>
            <person name="Cochrane G."/>
            <person name="Meng A."/>
            <person name="Brown T."/>
            <person name="Cohen L."/>
        </authorList>
    </citation>
    <scope>NUCLEOTIDE SEQUENCE</scope>
    <source>
        <strain evidence="5">CCMP219</strain>
    </source>
</reference>
<dbReference type="SUPFAM" id="SSF52540">
    <property type="entry name" value="P-loop containing nucleoside triphosphate hydrolases"/>
    <property type="match status" value="1"/>
</dbReference>
<feature type="domain" description="ABC transporter" evidence="4">
    <location>
        <begin position="14"/>
        <end position="63"/>
    </location>
</feature>
<dbReference type="InterPro" id="IPR039421">
    <property type="entry name" value="Type_1_exporter"/>
</dbReference>
<evidence type="ECO:0000256" key="1">
    <source>
        <dbReference type="ARBA" id="ARBA00022448"/>
    </source>
</evidence>
<dbReference type="Pfam" id="PF00005">
    <property type="entry name" value="ABC_tran"/>
    <property type="match status" value="1"/>
</dbReference>
<dbReference type="PANTHER" id="PTHR43394:SF11">
    <property type="entry name" value="ATP-BINDING CASSETTE TRANSPORTER"/>
    <property type="match status" value="1"/>
</dbReference>
<accession>A0A7R9VBH7</accession>
<dbReference type="PANTHER" id="PTHR43394">
    <property type="entry name" value="ATP-DEPENDENT PERMEASE MDL1, MITOCHONDRIAL"/>
    <property type="match status" value="1"/>
</dbReference>
<sequence>MEEVEAAARTANAHGFITSLPDSFHTQVGDRGVQLSGGQKQRVAIARAVLKQPKIMLLDEATSALDAAAEREVQTALDIIMVGRTSIMVAHRLSTVRNADIIALVNAGSIAERGNHDELMQIPDSGYAKLVRAQMRAPTRGKSNKELTAMRTRPATCTSGKPRWLK</sequence>
<keyword evidence="1" id="KW-0813">Transport</keyword>
<name>A0A7R9VBH7_9CHLO</name>
<evidence type="ECO:0000256" key="2">
    <source>
        <dbReference type="ARBA" id="ARBA00022737"/>
    </source>
</evidence>
<dbReference type="GO" id="GO:0016887">
    <property type="term" value="F:ATP hydrolysis activity"/>
    <property type="evidence" value="ECO:0007669"/>
    <property type="project" value="InterPro"/>
</dbReference>
<proteinExistence type="predicted"/>
<dbReference type="EMBL" id="HBEC01020568">
    <property type="protein sequence ID" value="CAD8289537.1"/>
    <property type="molecule type" value="Transcribed_RNA"/>
</dbReference>
<dbReference type="InterPro" id="IPR027417">
    <property type="entry name" value="P-loop_NTPase"/>
</dbReference>
<keyword evidence="2" id="KW-0677">Repeat</keyword>
<evidence type="ECO:0000259" key="4">
    <source>
        <dbReference type="Pfam" id="PF00005"/>
    </source>
</evidence>
<dbReference type="GO" id="GO:0005524">
    <property type="term" value="F:ATP binding"/>
    <property type="evidence" value="ECO:0007669"/>
    <property type="project" value="InterPro"/>
</dbReference>
<dbReference type="GO" id="GO:0005743">
    <property type="term" value="C:mitochondrial inner membrane"/>
    <property type="evidence" value="ECO:0007669"/>
    <property type="project" value="TreeGrafter"/>
</dbReference>
<protein>
    <recommendedName>
        <fullName evidence="4">ABC transporter domain-containing protein</fullName>
    </recommendedName>
</protein>
<gene>
    <name evidence="5" type="ORF">CEUR00632_LOCUS9576</name>
</gene>
<dbReference type="Gene3D" id="3.40.50.300">
    <property type="entry name" value="P-loop containing nucleotide triphosphate hydrolases"/>
    <property type="match status" value="1"/>
</dbReference>
<dbReference type="InterPro" id="IPR003439">
    <property type="entry name" value="ABC_transporter-like_ATP-bd"/>
</dbReference>
<dbReference type="AlphaFoldDB" id="A0A7R9VBH7"/>
<evidence type="ECO:0000256" key="3">
    <source>
        <dbReference type="SAM" id="MobiDB-lite"/>
    </source>
</evidence>
<organism evidence="5">
    <name type="scientific">Chlamydomonas euryale</name>
    <dbReference type="NCBI Taxonomy" id="1486919"/>
    <lineage>
        <taxon>Eukaryota</taxon>
        <taxon>Viridiplantae</taxon>
        <taxon>Chlorophyta</taxon>
        <taxon>core chlorophytes</taxon>
        <taxon>Chlorophyceae</taxon>
        <taxon>CS clade</taxon>
        <taxon>Chlamydomonadales</taxon>
        <taxon>Chlamydomonadaceae</taxon>
        <taxon>Chlamydomonas</taxon>
    </lineage>
</organism>
<dbReference type="GO" id="GO:0090374">
    <property type="term" value="P:oligopeptide export from mitochondrion"/>
    <property type="evidence" value="ECO:0007669"/>
    <property type="project" value="TreeGrafter"/>
</dbReference>
<feature type="region of interest" description="Disordered" evidence="3">
    <location>
        <begin position="137"/>
        <end position="166"/>
    </location>
</feature>